<dbReference type="SUPFAM" id="SSF51366">
    <property type="entry name" value="Ribulose-phoshate binding barrel"/>
    <property type="match status" value="1"/>
</dbReference>
<dbReference type="STRING" id="683124.SAMN05444337_2292"/>
<dbReference type="CDD" id="cd00405">
    <property type="entry name" value="PRAI"/>
    <property type="match status" value="1"/>
</dbReference>
<organism evidence="11 12">
    <name type="scientific">Flavobacterium haoranii</name>
    <dbReference type="NCBI Taxonomy" id="683124"/>
    <lineage>
        <taxon>Bacteria</taxon>
        <taxon>Pseudomonadati</taxon>
        <taxon>Bacteroidota</taxon>
        <taxon>Flavobacteriia</taxon>
        <taxon>Flavobacteriales</taxon>
        <taxon>Flavobacteriaceae</taxon>
        <taxon>Flavobacterium</taxon>
    </lineage>
</organism>
<evidence type="ECO:0000256" key="5">
    <source>
        <dbReference type="ARBA" id="ARBA00022605"/>
    </source>
</evidence>
<dbReference type="GO" id="GO:0004640">
    <property type="term" value="F:phosphoribosylanthranilate isomerase activity"/>
    <property type="evidence" value="ECO:0007669"/>
    <property type="project" value="UniProtKB-UniRule"/>
</dbReference>
<keyword evidence="12" id="KW-1185">Reference proteome</keyword>
<keyword evidence="6 9" id="KW-0822">Tryptophan biosynthesis</keyword>
<keyword evidence="8 9" id="KW-0413">Isomerase</keyword>
<name>A0A1M6KTL7_9FLAO</name>
<dbReference type="EMBL" id="FQZH01000005">
    <property type="protein sequence ID" value="SHJ62242.1"/>
    <property type="molecule type" value="Genomic_DNA"/>
</dbReference>
<comment type="catalytic activity">
    <reaction evidence="1 9">
        <text>N-(5-phospho-beta-D-ribosyl)anthranilate = 1-(2-carboxyphenylamino)-1-deoxy-D-ribulose 5-phosphate</text>
        <dbReference type="Rhea" id="RHEA:21540"/>
        <dbReference type="ChEBI" id="CHEBI:18277"/>
        <dbReference type="ChEBI" id="CHEBI:58613"/>
        <dbReference type="EC" id="5.3.1.24"/>
    </reaction>
</comment>
<accession>A0A1M6KTL7</accession>
<comment type="pathway">
    <text evidence="2 9">Amino-acid biosynthesis; L-tryptophan biosynthesis; L-tryptophan from chorismate: step 3/5.</text>
</comment>
<feature type="domain" description="N-(5'phosphoribosyl) anthranilate isomerase (PRAI)" evidence="10">
    <location>
        <begin position="5"/>
        <end position="205"/>
    </location>
</feature>
<dbReference type="Gene3D" id="3.20.20.70">
    <property type="entry name" value="Aldolase class I"/>
    <property type="match status" value="1"/>
</dbReference>
<dbReference type="InterPro" id="IPR013785">
    <property type="entry name" value="Aldolase_TIM"/>
</dbReference>
<dbReference type="AlphaFoldDB" id="A0A1M6KTL7"/>
<dbReference type="PANTHER" id="PTHR42894">
    <property type="entry name" value="N-(5'-PHOSPHORIBOSYL)ANTHRANILATE ISOMERASE"/>
    <property type="match status" value="1"/>
</dbReference>
<dbReference type="InterPro" id="IPR044643">
    <property type="entry name" value="TrpF_fam"/>
</dbReference>
<dbReference type="PANTHER" id="PTHR42894:SF1">
    <property type="entry name" value="N-(5'-PHOSPHORIBOSYL)ANTHRANILATE ISOMERASE"/>
    <property type="match status" value="1"/>
</dbReference>
<proteinExistence type="inferred from homology"/>
<evidence type="ECO:0000256" key="2">
    <source>
        <dbReference type="ARBA" id="ARBA00004664"/>
    </source>
</evidence>
<protein>
    <recommendedName>
        <fullName evidence="4 9">N-(5'-phosphoribosyl)anthranilate isomerase</fullName>
        <shortName evidence="9">PRAI</shortName>
        <ecNumber evidence="3 9">5.3.1.24</ecNumber>
    </recommendedName>
</protein>
<reference evidence="12" key="1">
    <citation type="submission" date="2016-11" db="EMBL/GenBank/DDBJ databases">
        <authorList>
            <person name="Varghese N."/>
            <person name="Submissions S."/>
        </authorList>
    </citation>
    <scope>NUCLEOTIDE SEQUENCE [LARGE SCALE GENOMIC DNA]</scope>
    <source>
        <strain evidence="12">DSM 22807</strain>
    </source>
</reference>
<evidence type="ECO:0000256" key="9">
    <source>
        <dbReference type="HAMAP-Rule" id="MF_00135"/>
    </source>
</evidence>
<evidence type="ECO:0000256" key="7">
    <source>
        <dbReference type="ARBA" id="ARBA00023141"/>
    </source>
</evidence>
<dbReference type="EC" id="5.3.1.24" evidence="3 9"/>
<evidence type="ECO:0000259" key="10">
    <source>
        <dbReference type="Pfam" id="PF00697"/>
    </source>
</evidence>
<dbReference type="HAMAP" id="MF_00135">
    <property type="entry name" value="PRAI"/>
    <property type="match status" value="1"/>
</dbReference>
<dbReference type="InterPro" id="IPR001240">
    <property type="entry name" value="PRAI_dom"/>
</dbReference>
<evidence type="ECO:0000256" key="6">
    <source>
        <dbReference type="ARBA" id="ARBA00022822"/>
    </source>
</evidence>
<keyword evidence="5 9" id="KW-0028">Amino-acid biosynthesis</keyword>
<evidence type="ECO:0000256" key="1">
    <source>
        <dbReference type="ARBA" id="ARBA00001164"/>
    </source>
</evidence>
<evidence type="ECO:0000256" key="3">
    <source>
        <dbReference type="ARBA" id="ARBA00012572"/>
    </source>
</evidence>
<sequence>MKPKLKICGMKNLENIQEISTLEPDFLGFIFWEPSKRYCNLDSLPILPKSIKKVGVFVNAYFYDILEKLKQYELNIVQLHGKESPTLCKDLKEENITVIKAFSIDDDFDFSILKHYENRIDYFLFDSKGKLPGGNGATFDWKVLEKYNGNTPFFLSGGIGLNQIDQLKDFFNTKVSKKCYAIDVNSQFETEPGIKSKNELKEFQQQLNTF</sequence>
<dbReference type="UniPathway" id="UPA00035">
    <property type="reaction ID" value="UER00042"/>
</dbReference>
<evidence type="ECO:0000256" key="8">
    <source>
        <dbReference type="ARBA" id="ARBA00023235"/>
    </source>
</evidence>
<dbReference type="GO" id="GO:0000162">
    <property type="term" value="P:L-tryptophan biosynthetic process"/>
    <property type="evidence" value="ECO:0007669"/>
    <property type="project" value="UniProtKB-UniRule"/>
</dbReference>
<dbReference type="Pfam" id="PF00697">
    <property type="entry name" value="PRAI"/>
    <property type="match status" value="1"/>
</dbReference>
<keyword evidence="7 9" id="KW-0057">Aromatic amino acid biosynthesis</keyword>
<dbReference type="Proteomes" id="UP000184232">
    <property type="component" value="Unassembled WGS sequence"/>
</dbReference>
<comment type="similarity">
    <text evidence="9">Belongs to the TrpF family.</text>
</comment>
<evidence type="ECO:0000256" key="4">
    <source>
        <dbReference type="ARBA" id="ARBA00022272"/>
    </source>
</evidence>
<gene>
    <name evidence="9" type="primary">trpF</name>
    <name evidence="11" type="ORF">SAMN05444337_2292</name>
</gene>
<evidence type="ECO:0000313" key="11">
    <source>
        <dbReference type="EMBL" id="SHJ62242.1"/>
    </source>
</evidence>
<dbReference type="InterPro" id="IPR011060">
    <property type="entry name" value="RibuloseP-bd_barrel"/>
</dbReference>
<evidence type="ECO:0000313" key="12">
    <source>
        <dbReference type="Proteomes" id="UP000184232"/>
    </source>
</evidence>